<protein>
    <recommendedName>
        <fullName evidence="6">VanZ-like domain-containing protein</fullName>
    </recommendedName>
</protein>
<dbReference type="NCBIfam" id="NF037970">
    <property type="entry name" value="vanZ_1"/>
    <property type="match status" value="1"/>
</dbReference>
<dbReference type="EMBL" id="VJZL01000002">
    <property type="protein sequence ID" value="TRX12860.1"/>
    <property type="molecule type" value="Genomic_DNA"/>
</dbReference>
<organism evidence="3 5">
    <name type="scientific">Flavobacterium gawalongense</name>
    <dbReference type="NCBI Taxonomy" id="2594432"/>
    <lineage>
        <taxon>Bacteria</taxon>
        <taxon>Pseudomonadati</taxon>
        <taxon>Bacteroidota</taxon>
        <taxon>Flavobacteriia</taxon>
        <taxon>Flavobacteriales</taxon>
        <taxon>Flavobacteriaceae</taxon>
        <taxon>Flavobacterium</taxon>
    </lineage>
</organism>
<evidence type="ECO:0000256" key="1">
    <source>
        <dbReference type="SAM" id="Phobius"/>
    </source>
</evidence>
<name>A0A553BX00_9FLAO</name>
<accession>A0A553BX00</accession>
<dbReference type="Proteomes" id="UP000318669">
    <property type="component" value="Unassembled WGS sequence"/>
</dbReference>
<keyword evidence="1" id="KW-0812">Transmembrane</keyword>
<evidence type="ECO:0000313" key="5">
    <source>
        <dbReference type="Proteomes" id="UP000318669"/>
    </source>
</evidence>
<dbReference type="PANTHER" id="PTHR28008">
    <property type="entry name" value="DOMAIN PROTEIN, PUTATIVE (AFU_ORTHOLOGUE AFUA_3G10980)-RELATED"/>
    <property type="match status" value="1"/>
</dbReference>
<evidence type="ECO:0000313" key="2">
    <source>
        <dbReference type="EMBL" id="TRX09326.1"/>
    </source>
</evidence>
<evidence type="ECO:0000313" key="4">
    <source>
        <dbReference type="Proteomes" id="UP000318528"/>
    </source>
</evidence>
<feature type="transmembrane region" description="Helical" evidence="1">
    <location>
        <begin position="5"/>
        <end position="26"/>
    </location>
</feature>
<reference evidence="4 5" key="1">
    <citation type="submission" date="2019-07" db="EMBL/GenBank/DDBJ databases">
        <title>Novel species of Flavobacterium.</title>
        <authorList>
            <person name="Liu Q."/>
            <person name="Xin Y.-H."/>
        </authorList>
    </citation>
    <scope>NUCLEOTIDE SEQUENCE [LARGE SCALE GENOMIC DNA]</scope>
    <source>
        <strain evidence="2 4">GSP39</strain>
        <strain evidence="3 5">GSR22</strain>
    </source>
</reference>
<dbReference type="PANTHER" id="PTHR28008:SF1">
    <property type="entry name" value="DOMAIN PROTEIN, PUTATIVE (AFU_ORTHOLOGUE AFUA_3G10980)-RELATED"/>
    <property type="match status" value="1"/>
</dbReference>
<gene>
    <name evidence="3" type="ORF">FNW11_02240</name>
    <name evidence="2" type="ORF">FNW12_02540</name>
</gene>
<sequence length="127" mass="14697">MHKQFYFWAALSWTGLIVFFCLIKSNDIPVVQITNLDKVVHSFFHFVFTSLWFLFFKKQMNSLDVFKPLIISFMLSIFFGIAIEIAQALFTTTRKGDLFDILANLSGATLAVCMILMFNKYTSLNKN</sequence>
<feature type="transmembrane region" description="Helical" evidence="1">
    <location>
        <begin position="38"/>
        <end position="56"/>
    </location>
</feature>
<dbReference type="Proteomes" id="UP000318528">
    <property type="component" value="Unassembled WGS sequence"/>
</dbReference>
<dbReference type="RefSeq" id="WP_143385990.1">
    <property type="nucleotide sequence ID" value="NZ_VJZL01000002.1"/>
</dbReference>
<evidence type="ECO:0000313" key="3">
    <source>
        <dbReference type="EMBL" id="TRX12860.1"/>
    </source>
</evidence>
<keyword evidence="1" id="KW-0472">Membrane</keyword>
<evidence type="ECO:0008006" key="6">
    <source>
        <dbReference type="Google" id="ProtNLM"/>
    </source>
</evidence>
<dbReference type="EMBL" id="VJZN01000003">
    <property type="protein sequence ID" value="TRX09326.1"/>
    <property type="molecule type" value="Genomic_DNA"/>
</dbReference>
<proteinExistence type="predicted"/>
<comment type="caution">
    <text evidence="3">The sequence shown here is derived from an EMBL/GenBank/DDBJ whole genome shotgun (WGS) entry which is preliminary data.</text>
</comment>
<dbReference type="OrthoDB" id="5472246at2"/>
<feature type="transmembrane region" description="Helical" evidence="1">
    <location>
        <begin position="68"/>
        <end position="89"/>
    </location>
</feature>
<dbReference type="AlphaFoldDB" id="A0A553BX00"/>
<keyword evidence="1" id="KW-1133">Transmembrane helix</keyword>
<feature type="transmembrane region" description="Helical" evidence="1">
    <location>
        <begin position="101"/>
        <end position="118"/>
    </location>
</feature>
<keyword evidence="4" id="KW-1185">Reference proteome</keyword>